<evidence type="ECO:0000313" key="3">
    <source>
        <dbReference type="Proteomes" id="UP000270471"/>
    </source>
</evidence>
<organism evidence="2 3">
    <name type="scientific">Streptomyces shenzhenensis</name>
    <dbReference type="NCBI Taxonomy" id="943815"/>
    <lineage>
        <taxon>Bacteria</taxon>
        <taxon>Bacillati</taxon>
        <taxon>Actinomycetota</taxon>
        <taxon>Actinomycetes</taxon>
        <taxon>Kitasatosporales</taxon>
        <taxon>Streptomycetaceae</taxon>
        <taxon>Streptomyces</taxon>
    </lineage>
</organism>
<evidence type="ECO:0000313" key="2">
    <source>
        <dbReference type="EMBL" id="RMB85631.1"/>
    </source>
</evidence>
<dbReference type="OrthoDB" id="4310037at2"/>
<proteinExistence type="predicted"/>
<protein>
    <submittedName>
        <fullName evidence="2">Uncharacterized protein</fullName>
    </submittedName>
</protein>
<keyword evidence="1" id="KW-1133">Transmembrane helix</keyword>
<name>A0A3M0I7V0_9ACTN</name>
<dbReference type="Proteomes" id="UP000270471">
    <property type="component" value="Unassembled WGS sequence"/>
</dbReference>
<keyword evidence="3" id="KW-1185">Reference proteome</keyword>
<evidence type="ECO:0000256" key="1">
    <source>
        <dbReference type="SAM" id="Phobius"/>
    </source>
</evidence>
<comment type="caution">
    <text evidence="2">The sequence shown here is derived from an EMBL/GenBank/DDBJ whole genome shotgun (WGS) entry which is preliminary data.</text>
</comment>
<reference evidence="2 3" key="1">
    <citation type="submission" date="2017-11" db="EMBL/GenBank/DDBJ databases">
        <title>Draft genome of actinobacteria isolated from guarana (Paullinia cupana (Mart.) Ducke.</title>
        <authorList>
            <person name="Siqueira K.A."/>
            <person name="Liotti R.G."/>
            <person name="Mendes T.A.O."/>
            <person name="Soares M.A."/>
        </authorList>
    </citation>
    <scope>NUCLEOTIDE SEQUENCE [LARGE SCALE GENOMIC DNA]</scope>
    <source>
        <strain evidence="2 3">193</strain>
    </source>
</reference>
<dbReference type="AlphaFoldDB" id="A0A3M0I7V0"/>
<feature type="transmembrane region" description="Helical" evidence="1">
    <location>
        <begin position="60"/>
        <end position="82"/>
    </location>
</feature>
<sequence>MTPPESTTVALELAELRRTMEVGFTEQRGQLALLVQRGDQTDKTLGDHEKRLAALERSRWPLPAVAAVTSVGALAVTVWQAIGR</sequence>
<accession>A0A3M0I7V0</accession>
<keyword evidence="1" id="KW-0812">Transmembrane</keyword>
<dbReference type="EMBL" id="PENI01000006">
    <property type="protein sequence ID" value="RMB85631.1"/>
    <property type="molecule type" value="Genomic_DNA"/>
</dbReference>
<keyword evidence="1" id="KW-0472">Membrane</keyword>
<gene>
    <name evidence="2" type="ORF">CTZ28_12655</name>
</gene>